<dbReference type="EMBL" id="CP003156">
    <property type="protein sequence ID" value="AEV34117.1"/>
    <property type="molecule type" value="Genomic_DNA"/>
</dbReference>
<name>G8R3N0_OWEHD</name>
<dbReference type="Proteomes" id="UP000005631">
    <property type="component" value="Chromosome"/>
</dbReference>
<organism evidence="2 3">
    <name type="scientific">Owenweeksia hongkongensis (strain DSM 17368 / CIP 108786 / JCM 12287 / NRRL B-23963 / UST20020801)</name>
    <dbReference type="NCBI Taxonomy" id="926562"/>
    <lineage>
        <taxon>Bacteria</taxon>
        <taxon>Pseudomonadati</taxon>
        <taxon>Bacteroidota</taxon>
        <taxon>Flavobacteriia</taxon>
        <taxon>Flavobacteriales</taxon>
        <taxon>Owenweeksiaceae</taxon>
        <taxon>Owenweeksia</taxon>
    </lineage>
</organism>
<evidence type="ECO:0000259" key="1">
    <source>
        <dbReference type="Pfam" id="PF14771"/>
    </source>
</evidence>
<reference evidence="2 3" key="1">
    <citation type="journal article" date="2012" name="Stand. Genomic Sci.">
        <title>Genome sequence of the orange-pigmented seawater bacterium Owenweeksia hongkongensis type strain (UST20020801(T)).</title>
        <authorList>
            <person name="Riedel T."/>
            <person name="Held B."/>
            <person name="Nolan M."/>
            <person name="Lucas S."/>
            <person name="Lapidus A."/>
            <person name="Tice H."/>
            <person name="Del Rio T.G."/>
            <person name="Cheng J.F."/>
            <person name="Han C."/>
            <person name="Tapia R."/>
            <person name="Goodwin L.A."/>
            <person name="Pitluck S."/>
            <person name="Liolios K."/>
            <person name="Mavromatis K."/>
            <person name="Pagani I."/>
            <person name="Ivanova N."/>
            <person name="Mikhailova N."/>
            <person name="Pati A."/>
            <person name="Chen A."/>
            <person name="Palaniappan K."/>
            <person name="Rohde M."/>
            <person name="Tindall B.J."/>
            <person name="Detter J.C."/>
            <person name="Goker M."/>
            <person name="Woyke T."/>
            <person name="Bristow J."/>
            <person name="Eisen J.A."/>
            <person name="Markowitz V."/>
            <person name="Hugenholtz P."/>
            <person name="Klenk H.P."/>
            <person name="Kyrpides N.C."/>
        </authorList>
    </citation>
    <scope>NUCLEOTIDE SEQUENCE</scope>
    <source>
        <strain evidence="3">DSM 17368 / JCM 12287 / NRRL B-23963</strain>
    </source>
</reference>
<protein>
    <recommendedName>
        <fullName evidence="1">DUF4476 domain-containing protein</fullName>
    </recommendedName>
</protein>
<keyword evidence="3" id="KW-1185">Reference proteome</keyword>
<accession>G8R3N0</accession>
<gene>
    <name evidence="2" type="ordered locus">Oweho_3165</name>
</gene>
<dbReference type="STRING" id="926562.Oweho_3165"/>
<feature type="domain" description="DUF4476" evidence="1">
    <location>
        <begin position="201"/>
        <end position="290"/>
    </location>
</feature>
<proteinExistence type="predicted"/>
<dbReference type="InterPro" id="IPR028011">
    <property type="entry name" value="DUF4476"/>
</dbReference>
<evidence type="ECO:0000313" key="3">
    <source>
        <dbReference type="Proteomes" id="UP000005631"/>
    </source>
</evidence>
<dbReference type="HOGENOM" id="CLU_952611_0_0_10"/>
<sequence length="292" mass="32890">MPLLRILPFLICLTSFAQINIIIEDESKTGFLLGVNGYVQNTERVSLLMIKGLDTVPTQLLVELQPRVYFTKIIDLHEKGNYKYVVTTNSRDELQLRYRGTLSKIPEGILAMEVQRVLAMEQKEPIITASVKSDQAEVVPQVSSPTPAPVIPTKEIVHTKKVDSIATAKPKPVVIKIDTAQNQNKVVAIKPASKPKDTVVIKVNPFDAFITDLSKTEFEFEKLQKSEAYAKNHNFTLEELKQVFNILSYDNSRLTLVRSVKGSFKDVSQMKVLAEELDYEISKAQLEEILES</sequence>
<dbReference type="AlphaFoldDB" id="G8R3N0"/>
<evidence type="ECO:0000313" key="2">
    <source>
        <dbReference type="EMBL" id="AEV34117.1"/>
    </source>
</evidence>
<dbReference type="KEGG" id="oho:Oweho_3165"/>
<dbReference type="Pfam" id="PF14771">
    <property type="entry name" value="DUF4476"/>
    <property type="match status" value="1"/>
</dbReference>